<dbReference type="GO" id="GO:0016987">
    <property type="term" value="F:sigma factor activity"/>
    <property type="evidence" value="ECO:0007669"/>
    <property type="project" value="UniProtKB-KW"/>
</dbReference>
<dbReference type="EMBL" id="FMAR01000001">
    <property type="protein sequence ID" value="SCB80940.1"/>
    <property type="molecule type" value="Genomic_DNA"/>
</dbReference>
<dbReference type="CDD" id="cd06171">
    <property type="entry name" value="Sigma70_r4"/>
    <property type="match status" value="1"/>
</dbReference>
<comment type="similarity">
    <text evidence="1">Belongs to the sigma-70 factor family. ECF subfamily.</text>
</comment>
<evidence type="ECO:0000256" key="2">
    <source>
        <dbReference type="ARBA" id="ARBA00023015"/>
    </source>
</evidence>
<dbReference type="SUPFAM" id="SSF88659">
    <property type="entry name" value="Sigma3 and sigma4 domains of RNA polymerase sigma factors"/>
    <property type="match status" value="1"/>
</dbReference>
<dbReference type="GO" id="GO:0006352">
    <property type="term" value="P:DNA-templated transcription initiation"/>
    <property type="evidence" value="ECO:0007669"/>
    <property type="project" value="InterPro"/>
</dbReference>
<dbReference type="PANTHER" id="PTHR43133">
    <property type="entry name" value="RNA POLYMERASE ECF-TYPE SIGMA FACTO"/>
    <property type="match status" value="1"/>
</dbReference>
<accession>A0A1C3ZFA7</accession>
<evidence type="ECO:0000313" key="8">
    <source>
        <dbReference type="EMBL" id="SCB80940.1"/>
    </source>
</evidence>
<name>A0A1C3ZFA7_9BACT</name>
<proteinExistence type="inferred from homology"/>
<keyword evidence="2" id="KW-0805">Transcription regulation</keyword>
<keyword evidence="5" id="KW-0804">Transcription</keyword>
<organism evidence="8 9">
    <name type="scientific">Chitinophaga costaii</name>
    <dbReference type="NCBI Taxonomy" id="1335309"/>
    <lineage>
        <taxon>Bacteria</taxon>
        <taxon>Pseudomonadati</taxon>
        <taxon>Bacteroidota</taxon>
        <taxon>Chitinophagia</taxon>
        <taxon>Chitinophagales</taxon>
        <taxon>Chitinophagaceae</taxon>
        <taxon>Chitinophaga</taxon>
    </lineage>
</organism>
<dbReference type="Gene3D" id="1.10.1740.10">
    <property type="match status" value="1"/>
</dbReference>
<evidence type="ECO:0000256" key="3">
    <source>
        <dbReference type="ARBA" id="ARBA00023082"/>
    </source>
</evidence>
<keyword evidence="3" id="KW-0731">Sigma factor</keyword>
<dbReference type="InterPro" id="IPR014284">
    <property type="entry name" value="RNA_pol_sigma-70_dom"/>
</dbReference>
<evidence type="ECO:0000256" key="4">
    <source>
        <dbReference type="ARBA" id="ARBA00023125"/>
    </source>
</evidence>
<dbReference type="Gene3D" id="1.10.10.10">
    <property type="entry name" value="Winged helix-like DNA-binding domain superfamily/Winged helix DNA-binding domain"/>
    <property type="match status" value="1"/>
</dbReference>
<dbReference type="Pfam" id="PF04542">
    <property type="entry name" value="Sigma70_r2"/>
    <property type="match status" value="1"/>
</dbReference>
<evidence type="ECO:0000313" key="9">
    <source>
        <dbReference type="Proteomes" id="UP000242818"/>
    </source>
</evidence>
<gene>
    <name evidence="8" type="ORF">GA0116948_101367</name>
</gene>
<dbReference type="InterPro" id="IPR007630">
    <property type="entry name" value="RNA_pol_sigma70_r4"/>
</dbReference>
<dbReference type="SUPFAM" id="SSF88946">
    <property type="entry name" value="Sigma2 domain of RNA polymerase sigma factors"/>
    <property type="match status" value="1"/>
</dbReference>
<dbReference type="GO" id="GO:0003677">
    <property type="term" value="F:DNA binding"/>
    <property type="evidence" value="ECO:0007669"/>
    <property type="project" value="UniProtKB-KW"/>
</dbReference>
<protein>
    <submittedName>
        <fullName evidence="8">RNA polymerase sigma-70 factor, ECF subfamily</fullName>
    </submittedName>
</protein>
<dbReference type="STRING" id="1335309.GA0116948_101367"/>
<dbReference type="Proteomes" id="UP000242818">
    <property type="component" value="Unassembled WGS sequence"/>
</dbReference>
<dbReference type="OrthoDB" id="9790423at2"/>
<evidence type="ECO:0000259" key="7">
    <source>
        <dbReference type="Pfam" id="PF04545"/>
    </source>
</evidence>
<dbReference type="InterPro" id="IPR013324">
    <property type="entry name" value="RNA_pol_sigma_r3/r4-like"/>
</dbReference>
<evidence type="ECO:0000259" key="6">
    <source>
        <dbReference type="Pfam" id="PF04542"/>
    </source>
</evidence>
<keyword evidence="4" id="KW-0238">DNA-binding</keyword>
<dbReference type="Pfam" id="PF04545">
    <property type="entry name" value="Sigma70_r4"/>
    <property type="match status" value="1"/>
</dbReference>
<dbReference type="AlphaFoldDB" id="A0A1C3ZFA7"/>
<sequence length="196" mass="22489">MLFYACNLTSVPILGSILTYTEAELVRGLKARDEKVFGYLYDHYSPALFGVALKVLNDENSAADVLQEVFLKIWRSIDRYDEEKGRLFTWMLNITRNTAIDSLRSKAHKLEQKVQDIGDDIHFYTNHLAVTQSVDHIGLVKVLEKLNKDQRVIIDLAYYKGCTQEEIAKVLDIPLGTVKTRMRNAIIQLRNILKNS</sequence>
<dbReference type="InterPro" id="IPR013325">
    <property type="entry name" value="RNA_pol_sigma_r2"/>
</dbReference>
<feature type="domain" description="RNA polymerase sigma-70 region 2" evidence="6">
    <location>
        <begin position="40"/>
        <end position="107"/>
    </location>
</feature>
<dbReference type="InterPro" id="IPR036388">
    <property type="entry name" value="WH-like_DNA-bd_sf"/>
</dbReference>
<evidence type="ECO:0000256" key="1">
    <source>
        <dbReference type="ARBA" id="ARBA00010641"/>
    </source>
</evidence>
<reference evidence="8 9" key="1">
    <citation type="submission" date="2016-08" db="EMBL/GenBank/DDBJ databases">
        <authorList>
            <person name="Seilhamer J.J."/>
        </authorList>
    </citation>
    <scope>NUCLEOTIDE SEQUENCE [LARGE SCALE GENOMIC DNA]</scope>
    <source>
        <strain evidence="8 9">A37T2</strain>
    </source>
</reference>
<dbReference type="InterPro" id="IPR039425">
    <property type="entry name" value="RNA_pol_sigma-70-like"/>
</dbReference>
<dbReference type="InterPro" id="IPR007627">
    <property type="entry name" value="RNA_pol_sigma70_r2"/>
</dbReference>
<dbReference type="PANTHER" id="PTHR43133:SF62">
    <property type="entry name" value="RNA POLYMERASE SIGMA FACTOR SIGZ"/>
    <property type="match status" value="1"/>
</dbReference>
<feature type="domain" description="RNA polymerase sigma-70 region 4" evidence="7">
    <location>
        <begin position="142"/>
        <end position="190"/>
    </location>
</feature>
<keyword evidence="9" id="KW-1185">Reference proteome</keyword>
<dbReference type="NCBIfam" id="TIGR02937">
    <property type="entry name" value="sigma70-ECF"/>
    <property type="match status" value="1"/>
</dbReference>
<evidence type="ECO:0000256" key="5">
    <source>
        <dbReference type="ARBA" id="ARBA00023163"/>
    </source>
</evidence>